<evidence type="ECO:0000256" key="1">
    <source>
        <dbReference type="ARBA" id="ARBA00004141"/>
    </source>
</evidence>
<keyword evidence="3 7" id="KW-0812">Transmembrane</keyword>
<keyword evidence="10" id="KW-1185">Reference proteome</keyword>
<dbReference type="Gene3D" id="1.20.1540.10">
    <property type="entry name" value="Rhomboid-like"/>
    <property type="match status" value="1"/>
</dbReference>
<dbReference type="EMBL" id="BAHD01000019">
    <property type="protein sequence ID" value="GAB95382.1"/>
    <property type="molecule type" value="Genomic_DNA"/>
</dbReference>
<keyword evidence="6 7" id="KW-0472">Membrane</keyword>
<evidence type="ECO:0000256" key="2">
    <source>
        <dbReference type="ARBA" id="ARBA00009045"/>
    </source>
</evidence>
<comment type="subcellular location">
    <subcellularLocation>
        <location evidence="1">Membrane</location>
        <topology evidence="1">Multi-pass membrane protein</topology>
    </subcellularLocation>
</comment>
<dbReference type="eggNOG" id="COG0705">
    <property type="taxonomic scope" value="Bacteria"/>
</dbReference>
<reference evidence="9 10" key="1">
    <citation type="submission" date="2012-08" db="EMBL/GenBank/DDBJ databases">
        <title>Whole genome shotgun sequence of Kineosphaera limosa NBRC 100340.</title>
        <authorList>
            <person name="Yoshida I."/>
            <person name="Isaki S."/>
            <person name="Hosoyama A."/>
            <person name="Tsuchikane K."/>
            <person name="Katsumata H."/>
            <person name="Ando Y."/>
            <person name="Ohji S."/>
            <person name="Hamada M."/>
            <person name="Tamura T."/>
            <person name="Yamazoe A."/>
            <person name="Yamazaki S."/>
            <person name="Fujita N."/>
        </authorList>
    </citation>
    <scope>NUCLEOTIDE SEQUENCE [LARGE SCALE GENOMIC DNA]</scope>
    <source>
        <strain evidence="9 10">NBRC 100340</strain>
    </source>
</reference>
<dbReference type="GO" id="GO:0004252">
    <property type="term" value="F:serine-type endopeptidase activity"/>
    <property type="evidence" value="ECO:0007669"/>
    <property type="project" value="InterPro"/>
</dbReference>
<feature type="transmembrane region" description="Helical" evidence="7">
    <location>
        <begin position="97"/>
        <end position="121"/>
    </location>
</feature>
<feature type="domain" description="Peptidase S54 rhomboid" evidence="8">
    <location>
        <begin position="24"/>
        <end position="168"/>
    </location>
</feature>
<comment type="caution">
    <text evidence="9">The sequence shown here is derived from an EMBL/GenBank/DDBJ whole genome shotgun (WGS) entry which is preliminary data.</text>
</comment>
<keyword evidence="5 7" id="KW-1133">Transmembrane helix</keyword>
<dbReference type="Pfam" id="PF01694">
    <property type="entry name" value="Rhomboid"/>
    <property type="match status" value="1"/>
</dbReference>
<evidence type="ECO:0000256" key="3">
    <source>
        <dbReference type="ARBA" id="ARBA00022692"/>
    </source>
</evidence>
<proteinExistence type="inferred from homology"/>
<feature type="transmembrane region" description="Helical" evidence="7">
    <location>
        <begin position="33"/>
        <end position="55"/>
    </location>
</feature>
<dbReference type="PANTHER" id="PTHR43731:SF14">
    <property type="entry name" value="PRESENILIN-ASSOCIATED RHOMBOID-LIKE PROTEIN, MITOCHONDRIAL"/>
    <property type="match status" value="1"/>
</dbReference>
<dbReference type="GO" id="GO:0016020">
    <property type="term" value="C:membrane"/>
    <property type="evidence" value="ECO:0007669"/>
    <property type="project" value="UniProtKB-SubCell"/>
</dbReference>
<dbReference type="SUPFAM" id="SSF144091">
    <property type="entry name" value="Rhomboid-like"/>
    <property type="match status" value="1"/>
</dbReference>
<evidence type="ECO:0000256" key="4">
    <source>
        <dbReference type="ARBA" id="ARBA00022801"/>
    </source>
</evidence>
<feature type="transmembrane region" description="Helical" evidence="7">
    <location>
        <begin position="128"/>
        <end position="145"/>
    </location>
</feature>
<evidence type="ECO:0000256" key="5">
    <source>
        <dbReference type="ARBA" id="ARBA00022989"/>
    </source>
</evidence>
<sequence length="213" mass="23227">MFFLQQADRSIILLGQFSPLTGDEQPWRFLTSAFLHSPTMFAHILFNMLCLWSIGQWLEPMLGWARFLTLYLVSALGGSVGYLLLASPPQNWAEMGGAWVTPMVGASGAVFGLFGATMLFLRHSGSSVRGLWVLLAINAALPFIYREIAWQAHLGGFVTGLALAGVLLATRGRQRARLQWPALAGVLLVVVALAVVKYAIVDTSFADAVIRFS</sequence>
<evidence type="ECO:0000256" key="6">
    <source>
        <dbReference type="ARBA" id="ARBA00023136"/>
    </source>
</evidence>
<evidence type="ECO:0000313" key="9">
    <source>
        <dbReference type="EMBL" id="GAB95382.1"/>
    </source>
</evidence>
<accession>K6WTG8</accession>
<dbReference type="InterPro" id="IPR050925">
    <property type="entry name" value="Rhomboid_protease_S54"/>
</dbReference>
<dbReference type="STRING" id="1184609.KILIM_019_00340"/>
<gene>
    <name evidence="9" type="ORF">KILIM_019_00340</name>
</gene>
<dbReference type="InterPro" id="IPR035952">
    <property type="entry name" value="Rhomboid-like_sf"/>
</dbReference>
<dbReference type="AlphaFoldDB" id="K6WTG8"/>
<comment type="similarity">
    <text evidence="2">Belongs to the peptidase S54 family.</text>
</comment>
<protein>
    <submittedName>
        <fullName evidence="9">Rhomboid family protein</fullName>
    </submittedName>
</protein>
<evidence type="ECO:0000313" key="10">
    <source>
        <dbReference type="Proteomes" id="UP000008366"/>
    </source>
</evidence>
<evidence type="ECO:0000259" key="8">
    <source>
        <dbReference type="Pfam" id="PF01694"/>
    </source>
</evidence>
<keyword evidence="4" id="KW-0378">Hydrolase</keyword>
<feature type="transmembrane region" description="Helical" evidence="7">
    <location>
        <begin position="182"/>
        <end position="201"/>
    </location>
</feature>
<dbReference type="RefSeq" id="WP_006591914.1">
    <property type="nucleotide sequence ID" value="NZ_BAHD01000019.1"/>
</dbReference>
<feature type="transmembrane region" description="Helical" evidence="7">
    <location>
        <begin position="67"/>
        <end position="85"/>
    </location>
</feature>
<organism evidence="9 10">
    <name type="scientific">Kineosphaera limosa NBRC 100340</name>
    <dbReference type="NCBI Taxonomy" id="1184609"/>
    <lineage>
        <taxon>Bacteria</taxon>
        <taxon>Bacillati</taxon>
        <taxon>Actinomycetota</taxon>
        <taxon>Actinomycetes</taxon>
        <taxon>Micrococcales</taxon>
        <taxon>Dermatophilaceae</taxon>
        <taxon>Kineosphaera</taxon>
    </lineage>
</organism>
<feature type="transmembrane region" description="Helical" evidence="7">
    <location>
        <begin position="151"/>
        <end position="170"/>
    </location>
</feature>
<name>K6WTG8_9MICO</name>
<dbReference type="Proteomes" id="UP000008366">
    <property type="component" value="Unassembled WGS sequence"/>
</dbReference>
<dbReference type="InterPro" id="IPR022764">
    <property type="entry name" value="Peptidase_S54_rhomboid_dom"/>
</dbReference>
<evidence type="ECO:0000256" key="7">
    <source>
        <dbReference type="SAM" id="Phobius"/>
    </source>
</evidence>
<dbReference type="PANTHER" id="PTHR43731">
    <property type="entry name" value="RHOMBOID PROTEASE"/>
    <property type="match status" value="1"/>
</dbReference>